<accession>A0ABY3RQQ4</accession>
<protein>
    <submittedName>
        <fullName evidence="2">Hydrolase</fullName>
    </submittedName>
</protein>
<dbReference type="GO" id="GO:0016787">
    <property type="term" value="F:hydrolase activity"/>
    <property type="evidence" value="ECO:0007669"/>
    <property type="project" value="UniProtKB-KW"/>
</dbReference>
<gene>
    <name evidence="2" type="ORF">K8F61_16680</name>
</gene>
<name>A0ABY3RQQ4_9MICO</name>
<evidence type="ECO:0000256" key="1">
    <source>
        <dbReference type="SAM" id="MobiDB-lite"/>
    </source>
</evidence>
<dbReference type="SUPFAM" id="SSF51556">
    <property type="entry name" value="Metallo-dependent hydrolases"/>
    <property type="match status" value="1"/>
</dbReference>
<sequence length="360" mass="37400">MTVVRAVSFFDGTAIREGRIEADPPGLRLRPETAPPGTPRLAGTVTGRFTDHHVHLQLVDPSLLARSRLGRVVDLGADPGGIRALCQAHASPTPEPARPGDAGVVRIEYAGAFLTAPGGYPSDRPWAPPGSVREITDLASAARAVAEMHDAGATSVKLTSNSTAGPVLDDDLFAALVRLAHARGLAVHAHAEGAGEAARVARLGADVLAHAPFTERLEDAEIARQAASVAWISTLAIHTGIERDHAIDNLQRFHAAGGTVRYGTDMGNGDTPVDLRVDEVRDLRAAGVTDAALLRALAPADPLLRGSALLLLPDGDPARAHPLAAGDLAHDPAPTEHGHDAPSGSESPAPTRRPDPKESA</sequence>
<dbReference type="Gene3D" id="3.20.20.140">
    <property type="entry name" value="Metal-dependent hydrolases"/>
    <property type="match status" value="1"/>
</dbReference>
<reference evidence="2 3" key="1">
    <citation type="submission" date="2023-01" db="EMBL/GenBank/DDBJ databases">
        <title>Characterization of estradiol degrading bacteria Microbacterium sp. MZT7 and reveal degrading genes through genome analysis.</title>
        <authorList>
            <person name="Hao P."/>
            <person name="Gao Y."/>
        </authorList>
    </citation>
    <scope>NUCLEOTIDE SEQUENCE [LARGE SCALE GENOMIC DNA]</scope>
    <source>
        <strain evidence="2 3">MZT7</strain>
    </source>
</reference>
<dbReference type="Proteomes" id="UP001199642">
    <property type="component" value="Chromosome"/>
</dbReference>
<feature type="region of interest" description="Disordered" evidence="1">
    <location>
        <begin position="319"/>
        <end position="360"/>
    </location>
</feature>
<keyword evidence="2" id="KW-0378">Hydrolase</keyword>
<feature type="compositionally biased region" description="Basic and acidic residues" evidence="1">
    <location>
        <begin position="328"/>
        <end position="340"/>
    </location>
</feature>
<organism evidence="2 3">
    <name type="scientific">Microbacterium resistens</name>
    <dbReference type="NCBI Taxonomy" id="156977"/>
    <lineage>
        <taxon>Bacteria</taxon>
        <taxon>Bacillati</taxon>
        <taxon>Actinomycetota</taxon>
        <taxon>Actinomycetes</taxon>
        <taxon>Micrococcales</taxon>
        <taxon>Microbacteriaceae</taxon>
        <taxon>Microbacterium</taxon>
    </lineage>
</organism>
<evidence type="ECO:0000313" key="3">
    <source>
        <dbReference type="Proteomes" id="UP001199642"/>
    </source>
</evidence>
<dbReference type="RefSeq" id="WP_231819950.1">
    <property type="nucleotide sequence ID" value="NZ_CP082781.1"/>
</dbReference>
<dbReference type="InterPro" id="IPR032466">
    <property type="entry name" value="Metal_Hydrolase"/>
</dbReference>
<evidence type="ECO:0000313" key="2">
    <source>
        <dbReference type="EMBL" id="UGS26241.1"/>
    </source>
</evidence>
<proteinExistence type="predicted"/>
<keyword evidence="3" id="KW-1185">Reference proteome</keyword>
<dbReference type="EMBL" id="CP082781">
    <property type="protein sequence ID" value="UGS26241.1"/>
    <property type="molecule type" value="Genomic_DNA"/>
</dbReference>